<dbReference type="EMBL" id="BK015344">
    <property type="protein sequence ID" value="DAE02308.1"/>
    <property type="molecule type" value="Genomic_DNA"/>
</dbReference>
<proteinExistence type="predicted"/>
<name>A0A8S5P7Y5_9CAUD</name>
<organism evidence="1">
    <name type="scientific">Herelleviridae sp. cttEB8</name>
    <dbReference type="NCBI Taxonomy" id="2825832"/>
    <lineage>
        <taxon>Viruses</taxon>
        <taxon>Duplodnaviria</taxon>
        <taxon>Heunggongvirae</taxon>
        <taxon>Uroviricota</taxon>
        <taxon>Caudoviricetes</taxon>
        <taxon>Herelleviridae</taxon>
    </lineage>
</organism>
<accession>A0A8S5P7Y5</accession>
<evidence type="ECO:0000313" key="1">
    <source>
        <dbReference type="EMBL" id="DAE02308.1"/>
    </source>
</evidence>
<reference evidence="1" key="1">
    <citation type="journal article" date="2021" name="Proc. Natl. Acad. Sci. U.S.A.">
        <title>A Catalog of Tens of Thousands of Viruses from Human Metagenomes Reveals Hidden Associations with Chronic Diseases.</title>
        <authorList>
            <person name="Tisza M.J."/>
            <person name="Buck C.B."/>
        </authorList>
    </citation>
    <scope>NUCLEOTIDE SEQUENCE</scope>
    <source>
        <strain evidence="1">CttEB8</strain>
    </source>
</reference>
<protein>
    <submittedName>
        <fullName evidence="1">Antitermination protein</fullName>
    </submittedName>
</protein>
<sequence length="256" mass="29327">MEQKNILQTPNPGLSNFRPEFYKDEFEKAIFAKGYDVTLETALRCPCHGRDAALPDCQNCFGTGYFYVNPTKTKALITGINQNNQYKNWTEALLGTFAVTVIDKDKPNLGYFNRITFETEYSYFSENLEIREMNGEFFVFTTYRVIDLISLHTFISSTEKLSKTNQAHVNPENPYCLILDFEPPTNGVVSIYYKHRIEGHVLDLPHEVRASWETNKIKGSLQKIQLPVQAIVRRSHLIAIEKPNFDGSGVIINDNI</sequence>